<dbReference type="PATRIC" id="fig|411473.3.peg.2287"/>
<dbReference type="GO" id="GO:0046872">
    <property type="term" value="F:metal ion binding"/>
    <property type="evidence" value="ECO:0007669"/>
    <property type="project" value="UniProtKB-KW"/>
</dbReference>
<evidence type="ECO:0000256" key="2">
    <source>
        <dbReference type="ARBA" id="ARBA00022679"/>
    </source>
</evidence>
<dbReference type="InterPro" id="IPR029044">
    <property type="entry name" value="Nucleotide-diphossugar_trans"/>
</dbReference>
<dbReference type="HOGENOM" id="CLU_050833_0_5_9"/>
<keyword evidence="5" id="KW-1185">Reference proteome</keyword>
<evidence type="ECO:0000256" key="1">
    <source>
        <dbReference type="ARBA" id="ARBA00022676"/>
    </source>
</evidence>
<organism evidence="4 5">
    <name type="scientific">Ruminococcus callidus ATCC 27760</name>
    <dbReference type="NCBI Taxonomy" id="411473"/>
    <lineage>
        <taxon>Bacteria</taxon>
        <taxon>Bacillati</taxon>
        <taxon>Bacillota</taxon>
        <taxon>Clostridia</taxon>
        <taxon>Eubacteriales</taxon>
        <taxon>Oscillospiraceae</taxon>
        <taxon>Ruminococcus</taxon>
    </lineage>
</organism>
<dbReference type="Gene3D" id="3.90.550.10">
    <property type="entry name" value="Spore Coat Polysaccharide Biosynthesis Protein SpsA, Chain A"/>
    <property type="match status" value="1"/>
</dbReference>
<dbReference type="Pfam" id="PF01501">
    <property type="entry name" value="Glyco_transf_8"/>
    <property type="match status" value="1"/>
</dbReference>
<dbReference type="PANTHER" id="PTHR13778">
    <property type="entry name" value="GLYCOSYLTRANSFERASE 8 DOMAIN-CONTAINING PROTEIN"/>
    <property type="match status" value="1"/>
</dbReference>
<dbReference type="SUPFAM" id="SSF53448">
    <property type="entry name" value="Nucleotide-diphospho-sugar transferases"/>
    <property type="match status" value="1"/>
</dbReference>
<dbReference type="GO" id="GO:0016757">
    <property type="term" value="F:glycosyltransferase activity"/>
    <property type="evidence" value="ECO:0007669"/>
    <property type="project" value="UniProtKB-KW"/>
</dbReference>
<proteinExistence type="predicted"/>
<dbReference type="InterPro" id="IPR050748">
    <property type="entry name" value="Glycosyltrans_8_dom-fam"/>
</dbReference>
<name>U2LN47_9FIRM</name>
<evidence type="ECO:0000313" key="4">
    <source>
        <dbReference type="EMBL" id="ERJ90919.1"/>
    </source>
</evidence>
<dbReference type="AlphaFoldDB" id="U2LN47"/>
<keyword evidence="2 4" id="KW-0808">Transferase</keyword>
<evidence type="ECO:0000313" key="5">
    <source>
        <dbReference type="Proteomes" id="UP000016662"/>
    </source>
</evidence>
<sequence length="239" mass="27619">MLHSDLTADDLQQIQQKVPEAEILGVSIDETFFQDFPETDRYPRQIYYRIFAAQFLPAELDRVLYLDTDTIAIQPLDDLYHKAFDGASYIACTHVRALFNKMNCLRLGIAEDVPYINTGVMVLNLKQLRQQQTTEDVLAFVSDKKNRLLLPDQDIITALYGKQIQLADSYRYNLSDRILAMYNARHPNEIRSIDWVRQNTSVIHYCGKNKPWKSGYVGKLGIFYQELLETENNNGGTRT</sequence>
<dbReference type="Proteomes" id="UP000016662">
    <property type="component" value="Unassembled WGS sequence"/>
</dbReference>
<dbReference type="eggNOG" id="COG1442">
    <property type="taxonomic scope" value="Bacteria"/>
</dbReference>
<dbReference type="CDD" id="cd04194">
    <property type="entry name" value="GT8_A4GalT_like"/>
    <property type="match status" value="1"/>
</dbReference>
<keyword evidence="1" id="KW-0328">Glycosyltransferase</keyword>
<gene>
    <name evidence="4" type="ORF">RUMCAL_02725</name>
</gene>
<keyword evidence="3" id="KW-0479">Metal-binding</keyword>
<dbReference type="PANTHER" id="PTHR13778:SF47">
    <property type="entry name" value="LIPOPOLYSACCHARIDE 1,3-GALACTOSYLTRANSFERASE"/>
    <property type="match status" value="1"/>
</dbReference>
<comment type="caution">
    <text evidence="4">The sequence shown here is derived from an EMBL/GenBank/DDBJ whole genome shotgun (WGS) entry which is preliminary data.</text>
</comment>
<dbReference type="InterPro" id="IPR002495">
    <property type="entry name" value="Glyco_trans_8"/>
</dbReference>
<reference evidence="4 5" key="1">
    <citation type="submission" date="2013-07" db="EMBL/GenBank/DDBJ databases">
        <authorList>
            <person name="Weinstock G."/>
            <person name="Sodergren E."/>
            <person name="Wylie T."/>
            <person name="Fulton L."/>
            <person name="Fulton R."/>
            <person name="Fronick C."/>
            <person name="O'Laughlin M."/>
            <person name="Godfrey J."/>
            <person name="Miner T."/>
            <person name="Herter B."/>
            <person name="Appelbaum E."/>
            <person name="Cordes M."/>
            <person name="Lek S."/>
            <person name="Wollam A."/>
            <person name="Pepin K.H."/>
            <person name="Palsikar V.B."/>
            <person name="Mitreva M."/>
            <person name="Wilson R.K."/>
        </authorList>
    </citation>
    <scope>NUCLEOTIDE SEQUENCE [LARGE SCALE GENOMIC DNA]</scope>
    <source>
        <strain evidence="4 5">ATCC 27760</strain>
    </source>
</reference>
<evidence type="ECO:0000256" key="3">
    <source>
        <dbReference type="ARBA" id="ARBA00022723"/>
    </source>
</evidence>
<protein>
    <submittedName>
        <fullName evidence="4">Glycosyltransferase, family 8</fullName>
    </submittedName>
</protein>
<dbReference type="EMBL" id="AWVF01000339">
    <property type="protein sequence ID" value="ERJ90919.1"/>
    <property type="molecule type" value="Genomic_DNA"/>
</dbReference>
<dbReference type="STRING" id="411473.RUMCAL_02725"/>
<accession>U2LN47</accession>